<dbReference type="Proteomes" id="UP001597183">
    <property type="component" value="Unassembled WGS sequence"/>
</dbReference>
<name>A0ABW4A484_9ACTN</name>
<evidence type="ECO:0000313" key="2">
    <source>
        <dbReference type="EMBL" id="MFD1365545.1"/>
    </source>
</evidence>
<dbReference type="PRINTS" id="PR00598">
    <property type="entry name" value="HTHMARR"/>
</dbReference>
<dbReference type="PANTHER" id="PTHR33164:SF107">
    <property type="entry name" value="TRANSCRIPTIONAL REGULATORY PROTEIN"/>
    <property type="match status" value="1"/>
</dbReference>
<dbReference type="Pfam" id="PF12802">
    <property type="entry name" value="MarR_2"/>
    <property type="match status" value="1"/>
</dbReference>
<dbReference type="InterPro" id="IPR039422">
    <property type="entry name" value="MarR/SlyA-like"/>
</dbReference>
<gene>
    <name evidence="2" type="ORF">ACFQ5G_09355</name>
</gene>
<dbReference type="SMART" id="SM00347">
    <property type="entry name" value="HTH_MARR"/>
    <property type="match status" value="1"/>
</dbReference>
<evidence type="ECO:0000259" key="1">
    <source>
        <dbReference type="PROSITE" id="PS50995"/>
    </source>
</evidence>
<feature type="domain" description="HTH marR-type" evidence="1">
    <location>
        <begin position="1"/>
        <end position="135"/>
    </location>
</feature>
<dbReference type="SUPFAM" id="SSF46785">
    <property type="entry name" value="Winged helix' DNA-binding domain"/>
    <property type="match status" value="1"/>
</dbReference>
<protein>
    <submittedName>
        <fullName evidence="2">MarR family winged helix-turn-helix transcriptional regulator</fullName>
    </submittedName>
</protein>
<proteinExistence type="predicted"/>
<dbReference type="Gene3D" id="1.10.10.10">
    <property type="entry name" value="Winged helix-like DNA-binding domain superfamily/Winged helix DNA-binding domain"/>
    <property type="match status" value="1"/>
</dbReference>
<evidence type="ECO:0000313" key="3">
    <source>
        <dbReference type="Proteomes" id="UP001597183"/>
    </source>
</evidence>
<dbReference type="InterPro" id="IPR036388">
    <property type="entry name" value="WH-like_DNA-bd_sf"/>
</dbReference>
<dbReference type="RefSeq" id="WP_317792920.1">
    <property type="nucleotide sequence ID" value="NZ_AP028461.1"/>
</dbReference>
<dbReference type="PANTHER" id="PTHR33164">
    <property type="entry name" value="TRANSCRIPTIONAL REGULATOR, MARR FAMILY"/>
    <property type="match status" value="1"/>
</dbReference>
<keyword evidence="3" id="KW-1185">Reference proteome</keyword>
<dbReference type="InterPro" id="IPR000835">
    <property type="entry name" value="HTH_MarR-typ"/>
</dbReference>
<accession>A0ABW4A484</accession>
<dbReference type="PROSITE" id="PS50995">
    <property type="entry name" value="HTH_MARR_2"/>
    <property type="match status" value="1"/>
</dbReference>
<organism evidence="2 3">
    <name type="scientific">Actinoplanes sichuanensis</name>
    <dbReference type="NCBI Taxonomy" id="512349"/>
    <lineage>
        <taxon>Bacteria</taxon>
        <taxon>Bacillati</taxon>
        <taxon>Actinomycetota</taxon>
        <taxon>Actinomycetes</taxon>
        <taxon>Micromonosporales</taxon>
        <taxon>Micromonosporaceae</taxon>
        <taxon>Actinoplanes</taxon>
    </lineage>
</organism>
<reference evidence="3" key="1">
    <citation type="journal article" date="2019" name="Int. J. Syst. Evol. Microbiol.">
        <title>The Global Catalogue of Microorganisms (GCM) 10K type strain sequencing project: providing services to taxonomists for standard genome sequencing and annotation.</title>
        <authorList>
            <consortium name="The Broad Institute Genomics Platform"/>
            <consortium name="The Broad Institute Genome Sequencing Center for Infectious Disease"/>
            <person name="Wu L."/>
            <person name="Ma J."/>
        </authorList>
    </citation>
    <scope>NUCLEOTIDE SEQUENCE [LARGE SCALE GENOMIC DNA]</scope>
    <source>
        <strain evidence="3">CCM 7526</strain>
    </source>
</reference>
<sequence length="150" mass="15957">MTEGPGFGNTLVCLSVLIHKRYVQICADHDLTTAQAQLLCLVKDQPRGMSELGHLLGLAKPGMSGLVDRTERRGLVQRGAAEHDRRACTVSSTALGKEIGDALYADVSTRLPDIVGHLSPADQRLLEELADMVTGGTVSGPCRGDDPPAR</sequence>
<dbReference type="InterPro" id="IPR036390">
    <property type="entry name" value="WH_DNA-bd_sf"/>
</dbReference>
<comment type="caution">
    <text evidence="2">The sequence shown here is derived from an EMBL/GenBank/DDBJ whole genome shotgun (WGS) entry which is preliminary data.</text>
</comment>
<dbReference type="EMBL" id="JBHTMK010000012">
    <property type="protein sequence ID" value="MFD1365545.1"/>
    <property type="molecule type" value="Genomic_DNA"/>
</dbReference>